<feature type="compositionally biased region" description="Polar residues" evidence="1">
    <location>
        <begin position="171"/>
        <end position="180"/>
    </location>
</feature>
<feature type="region of interest" description="Disordered" evidence="1">
    <location>
        <begin position="1"/>
        <end position="33"/>
    </location>
</feature>
<protein>
    <submittedName>
        <fullName evidence="3 4">Uncharacterized protein</fullName>
    </submittedName>
</protein>
<evidence type="ECO:0000313" key="5">
    <source>
        <dbReference type="Proteomes" id="UP000014760"/>
    </source>
</evidence>
<organism evidence="3">
    <name type="scientific">Capitella teleta</name>
    <name type="common">Polychaete worm</name>
    <dbReference type="NCBI Taxonomy" id="283909"/>
    <lineage>
        <taxon>Eukaryota</taxon>
        <taxon>Metazoa</taxon>
        <taxon>Spiralia</taxon>
        <taxon>Lophotrochozoa</taxon>
        <taxon>Annelida</taxon>
        <taxon>Polychaeta</taxon>
        <taxon>Sedentaria</taxon>
        <taxon>Scolecida</taxon>
        <taxon>Capitellidae</taxon>
        <taxon>Capitella</taxon>
    </lineage>
</organism>
<reference evidence="4" key="3">
    <citation type="submission" date="2015-06" db="UniProtKB">
        <authorList>
            <consortium name="EnsemblMetazoa"/>
        </authorList>
    </citation>
    <scope>IDENTIFICATION</scope>
</reference>
<evidence type="ECO:0000313" key="4">
    <source>
        <dbReference type="EnsemblMetazoa" id="CapteP201166"/>
    </source>
</evidence>
<gene>
    <name evidence="3" type="ORF">CAPTEDRAFT_201166</name>
</gene>
<evidence type="ECO:0000256" key="2">
    <source>
        <dbReference type="SAM" id="Phobius"/>
    </source>
</evidence>
<name>R7VHI5_CAPTE</name>
<reference evidence="3 5" key="2">
    <citation type="journal article" date="2013" name="Nature">
        <title>Insights into bilaterian evolution from three spiralian genomes.</title>
        <authorList>
            <person name="Simakov O."/>
            <person name="Marletaz F."/>
            <person name="Cho S.J."/>
            <person name="Edsinger-Gonzales E."/>
            <person name="Havlak P."/>
            <person name="Hellsten U."/>
            <person name="Kuo D.H."/>
            <person name="Larsson T."/>
            <person name="Lv J."/>
            <person name="Arendt D."/>
            <person name="Savage R."/>
            <person name="Osoegawa K."/>
            <person name="de Jong P."/>
            <person name="Grimwood J."/>
            <person name="Chapman J.A."/>
            <person name="Shapiro H."/>
            <person name="Aerts A."/>
            <person name="Otillar R.P."/>
            <person name="Terry A.Y."/>
            <person name="Boore J.L."/>
            <person name="Grigoriev I.V."/>
            <person name="Lindberg D.R."/>
            <person name="Seaver E.C."/>
            <person name="Weisblat D.A."/>
            <person name="Putnam N.H."/>
            <person name="Rokhsar D.S."/>
        </authorList>
    </citation>
    <scope>NUCLEOTIDE SEQUENCE</scope>
    <source>
        <strain evidence="3 5">I ESC-2004</strain>
    </source>
</reference>
<evidence type="ECO:0000256" key="1">
    <source>
        <dbReference type="SAM" id="MobiDB-lite"/>
    </source>
</evidence>
<dbReference type="Proteomes" id="UP000014760">
    <property type="component" value="Unassembled WGS sequence"/>
</dbReference>
<keyword evidence="2" id="KW-0812">Transmembrane</keyword>
<dbReference type="EMBL" id="KB293638">
    <property type="protein sequence ID" value="ELU15746.1"/>
    <property type="molecule type" value="Genomic_DNA"/>
</dbReference>
<keyword evidence="2" id="KW-1133">Transmembrane helix</keyword>
<keyword evidence="2" id="KW-0472">Membrane</keyword>
<dbReference type="EnsemblMetazoa" id="CapteT201166">
    <property type="protein sequence ID" value="CapteP201166"/>
    <property type="gene ID" value="CapteG201166"/>
</dbReference>
<feature type="compositionally biased region" description="Basic and acidic residues" evidence="1">
    <location>
        <begin position="182"/>
        <end position="195"/>
    </location>
</feature>
<reference evidence="5" key="1">
    <citation type="submission" date="2012-12" db="EMBL/GenBank/DDBJ databases">
        <authorList>
            <person name="Hellsten U."/>
            <person name="Grimwood J."/>
            <person name="Chapman J.A."/>
            <person name="Shapiro H."/>
            <person name="Aerts A."/>
            <person name="Otillar R.P."/>
            <person name="Terry A.Y."/>
            <person name="Boore J.L."/>
            <person name="Simakov O."/>
            <person name="Marletaz F."/>
            <person name="Cho S.-J."/>
            <person name="Edsinger-Gonzales E."/>
            <person name="Havlak P."/>
            <person name="Kuo D.-H."/>
            <person name="Larsson T."/>
            <person name="Lv J."/>
            <person name="Arendt D."/>
            <person name="Savage R."/>
            <person name="Osoegawa K."/>
            <person name="de Jong P."/>
            <person name="Lindberg D.R."/>
            <person name="Seaver E.C."/>
            <person name="Weisblat D.A."/>
            <person name="Putnam N.H."/>
            <person name="Grigoriev I.V."/>
            <person name="Rokhsar D.S."/>
        </authorList>
    </citation>
    <scope>NUCLEOTIDE SEQUENCE</scope>
    <source>
        <strain evidence="5">I ESC-2004</strain>
    </source>
</reference>
<feature type="compositionally biased region" description="Basic and acidic residues" evidence="1">
    <location>
        <begin position="22"/>
        <end position="33"/>
    </location>
</feature>
<dbReference type="EMBL" id="AMQN01004488">
    <property type="status" value="NOT_ANNOTATED_CDS"/>
    <property type="molecule type" value="Genomic_DNA"/>
</dbReference>
<proteinExistence type="predicted"/>
<evidence type="ECO:0000313" key="3">
    <source>
        <dbReference type="EMBL" id="ELU15746.1"/>
    </source>
</evidence>
<feature type="compositionally biased region" description="Basic residues" evidence="1">
    <location>
        <begin position="71"/>
        <end position="80"/>
    </location>
</feature>
<feature type="region of interest" description="Disordered" evidence="1">
    <location>
        <begin position="71"/>
        <end position="120"/>
    </location>
</feature>
<dbReference type="AlphaFoldDB" id="R7VHI5"/>
<accession>R7VHI5</accession>
<sequence>MNLQEETEFPSPFPDTASSETTDPKTQERKFPFGDDDVTGIVIAVAIGVGIGVVVGFSLLGLVVAGRKCARMSKKKKKKPNPRDLSQIEIPSHGKLPDLPAKEGKYSRTPSCVSSEEGIYQVPMTPPQQIYDSRVSPYPAYQTAMQTQPVAGSSSYDDGHQAAASDGGTDTVASGASGSQARGDDSFRGRPDARHVYETTTNFNRSTGKESYRKSIDTDPYDTSAALRRAGQKIYDGVENLRY</sequence>
<feature type="region of interest" description="Disordered" evidence="1">
    <location>
        <begin position="149"/>
        <end position="195"/>
    </location>
</feature>
<feature type="transmembrane region" description="Helical" evidence="2">
    <location>
        <begin position="41"/>
        <end position="66"/>
    </location>
</feature>
<keyword evidence="5" id="KW-1185">Reference proteome</keyword>
<dbReference type="HOGENOM" id="CLU_1143481_0_0_1"/>